<dbReference type="EMBL" id="BMJS01000042">
    <property type="protein sequence ID" value="GGG06461.1"/>
    <property type="molecule type" value="Genomic_DNA"/>
</dbReference>
<dbReference type="PANTHER" id="PTHR10584">
    <property type="entry name" value="SUGAR KINASE"/>
    <property type="match status" value="1"/>
</dbReference>
<accession>A0A8J3EA69</accession>
<comment type="caution">
    <text evidence="4">The sequence shown here is derived from an EMBL/GenBank/DDBJ whole genome shotgun (WGS) entry which is preliminary data.</text>
</comment>
<dbReference type="InterPro" id="IPR011611">
    <property type="entry name" value="PfkB_dom"/>
</dbReference>
<keyword evidence="5" id="KW-1185">Reference proteome</keyword>
<evidence type="ECO:0000313" key="4">
    <source>
        <dbReference type="EMBL" id="GGG06461.1"/>
    </source>
</evidence>
<evidence type="ECO:0000256" key="2">
    <source>
        <dbReference type="ARBA" id="ARBA00022777"/>
    </source>
</evidence>
<organism evidence="4 5">
    <name type="scientific">Cysteiniphilum litorale</name>
    <dbReference type="NCBI Taxonomy" id="2056700"/>
    <lineage>
        <taxon>Bacteria</taxon>
        <taxon>Pseudomonadati</taxon>
        <taxon>Pseudomonadota</taxon>
        <taxon>Gammaproteobacteria</taxon>
        <taxon>Thiotrichales</taxon>
        <taxon>Fastidiosibacteraceae</taxon>
        <taxon>Cysteiniphilum</taxon>
    </lineage>
</organism>
<evidence type="ECO:0000259" key="3">
    <source>
        <dbReference type="Pfam" id="PF00294"/>
    </source>
</evidence>
<dbReference type="Gene3D" id="3.40.1190.20">
    <property type="match status" value="1"/>
</dbReference>
<reference evidence="4" key="2">
    <citation type="submission" date="2020-09" db="EMBL/GenBank/DDBJ databases">
        <authorList>
            <person name="Sun Q."/>
            <person name="Zhou Y."/>
        </authorList>
    </citation>
    <scope>NUCLEOTIDE SEQUENCE</scope>
    <source>
        <strain evidence="4">CGMCC 1.15758</strain>
    </source>
</reference>
<dbReference type="Pfam" id="PF00294">
    <property type="entry name" value="PfkB"/>
    <property type="match status" value="1"/>
</dbReference>
<dbReference type="SUPFAM" id="SSF53613">
    <property type="entry name" value="Ribokinase-like"/>
    <property type="match status" value="1"/>
</dbReference>
<proteinExistence type="predicted"/>
<dbReference type="RefSeq" id="WP_117003786.1">
    <property type="nucleotide sequence ID" value="NZ_BMJS01000042.1"/>
</dbReference>
<dbReference type="PANTHER" id="PTHR10584:SF166">
    <property type="entry name" value="RIBOKINASE"/>
    <property type="match status" value="1"/>
</dbReference>
<evidence type="ECO:0000313" key="5">
    <source>
        <dbReference type="Proteomes" id="UP000636949"/>
    </source>
</evidence>
<dbReference type="InterPro" id="IPR029056">
    <property type="entry name" value="Ribokinase-like"/>
</dbReference>
<dbReference type="OrthoDB" id="9792663at2"/>
<protein>
    <submittedName>
        <fullName evidence="4">Sugar kinase</fullName>
    </submittedName>
</protein>
<gene>
    <name evidence="4" type="ORF">GCM10010995_24990</name>
</gene>
<keyword evidence="2 4" id="KW-0418">Kinase</keyword>
<dbReference type="GO" id="GO:0016301">
    <property type="term" value="F:kinase activity"/>
    <property type="evidence" value="ECO:0007669"/>
    <property type="project" value="UniProtKB-KW"/>
</dbReference>
<keyword evidence="1" id="KW-0808">Transferase</keyword>
<feature type="domain" description="Carbohydrate kinase PfkB" evidence="3">
    <location>
        <begin position="39"/>
        <end position="338"/>
    </location>
</feature>
<dbReference type="AlphaFoldDB" id="A0A8J3EA69"/>
<name>A0A8J3EA69_9GAMM</name>
<dbReference type="Proteomes" id="UP000636949">
    <property type="component" value="Unassembled WGS sequence"/>
</dbReference>
<evidence type="ECO:0000256" key="1">
    <source>
        <dbReference type="ARBA" id="ARBA00022679"/>
    </source>
</evidence>
<reference evidence="4" key="1">
    <citation type="journal article" date="2014" name="Int. J. Syst. Evol. Microbiol.">
        <title>Complete genome sequence of Corynebacterium casei LMG S-19264T (=DSM 44701T), isolated from a smear-ripened cheese.</title>
        <authorList>
            <consortium name="US DOE Joint Genome Institute (JGI-PGF)"/>
            <person name="Walter F."/>
            <person name="Albersmeier A."/>
            <person name="Kalinowski J."/>
            <person name="Ruckert C."/>
        </authorList>
    </citation>
    <scope>NUCLEOTIDE SEQUENCE</scope>
    <source>
        <strain evidence="4">CGMCC 1.15758</strain>
    </source>
</reference>
<sequence length="361" mass="39187">MKALTIGGATLDTIIEYEQMETMEIQKPFAKQSYLLLEEGAKIEVTDQKCFSGGGATNAAVSLQKLGFNVRFFGKVGKDNIGKSLLEELKSQGVDTSIVRYSNHYGTATSYVVPSLKGDRTIFAYRGANRDLLTEDLPVAAIEEADFVYVTSLSKASAAQLPQIVKFAKVCNTKVAINPGYSQLEVGSSFILEALSGIDILIMNYQEAQKLMSSLLSCEDNPTDETAMDHHQNLLQAQPVYQDSFFSLKAFFQKALSLGPRIVVVTDGSEGVYVATEKKMYFHPALKIDNVVNTLGAGDAFGSSFCGAIYAGENVRTAICYGLINSASVIQYHDAKTGLLDKETIAAKIADVPDTLSIVEW</sequence>